<dbReference type="Proteomes" id="UP001230005">
    <property type="component" value="Unassembled WGS sequence"/>
</dbReference>
<protein>
    <submittedName>
        <fullName evidence="1">Uncharacterized protein</fullName>
    </submittedName>
</protein>
<comment type="caution">
    <text evidence="1">The sequence shown here is derived from an EMBL/GenBank/DDBJ whole genome shotgun (WGS) entry which is preliminary data.</text>
</comment>
<reference evidence="1 2" key="1">
    <citation type="submission" date="2023-07" db="EMBL/GenBank/DDBJ databases">
        <title>Genomic Encyclopedia of Type Strains, Phase IV (KMG-IV): sequencing the most valuable type-strain genomes for metagenomic binning, comparative biology and taxonomic classification.</title>
        <authorList>
            <person name="Goeker M."/>
        </authorList>
    </citation>
    <scope>NUCLEOTIDE SEQUENCE [LARGE SCALE GENOMIC DNA]</scope>
    <source>
        <strain evidence="1 2">DSM 9768</strain>
    </source>
</reference>
<evidence type="ECO:0000313" key="1">
    <source>
        <dbReference type="EMBL" id="MDQ0257175.1"/>
    </source>
</evidence>
<proteinExistence type="predicted"/>
<gene>
    <name evidence="1" type="ORF">J2S74_004633</name>
</gene>
<dbReference type="RefSeq" id="WP_307330481.1">
    <property type="nucleotide sequence ID" value="NZ_JAUSUG010000024.1"/>
</dbReference>
<sequence>MSEAAAIFTKVARSGVFLATARQTEPLPALFILHRANITCMEVYPKNAEFLFDTSVS</sequence>
<accession>A0ABU0A136</accession>
<keyword evidence="2" id="KW-1185">Reference proteome</keyword>
<name>A0ABU0A136_9BACI</name>
<organism evidence="1 2">
    <name type="scientific">Evansella vedderi</name>
    <dbReference type="NCBI Taxonomy" id="38282"/>
    <lineage>
        <taxon>Bacteria</taxon>
        <taxon>Bacillati</taxon>
        <taxon>Bacillota</taxon>
        <taxon>Bacilli</taxon>
        <taxon>Bacillales</taxon>
        <taxon>Bacillaceae</taxon>
        <taxon>Evansella</taxon>
    </lineage>
</organism>
<evidence type="ECO:0000313" key="2">
    <source>
        <dbReference type="Proteomes" id="UP001230005"/>
    </source>
</evidence>
<dbReference type="EMBL" id="JAUSUG010000024">
    <property type="protein sequence ID" value="MDQ0257175.1"/>
    <property type="molecule type" value="Genomic_DNA"/>
</dbReference>